<dbReference type="RefSeq" id="WP_212902288.1">
    <property type="nucleotide sequence ID" value="NZ_BOPZ01000001.1"/>
</dbReference>
<evidence type="ECO:0000313" key="4">
    <source>
        <dbReference type="Proteomes" id="UP000679179"/>
    </source>
</evidence>
<dbReference type="EMBL" id="BOPZ01000001">
    <property type="protein sequence ID" value="GIM27531.1"/>
    <property type="molecule type" value="Genomic_DNA"/>
</dbReference>
<feature type="domain" description="Peptidase M16C associated" evidence="2">
    <location>
        <begin position="464"/>
        <end position="714"/>
    </location>
</feature>
<gene>
    <name evidence="3" type="ORF">CPJCM30710_01970</name>
</gene>
<dbReference type="InterPro" id="IPR013578">
    <property type="entry name" value="Peptidase_M16C_assoc"/>
</dbReference>
<dbReference type="GO" id="GO:0004222">
    <property type="term" value="F:metalloendopeptidase activity"/>
    <property type="evidence" value="ECO:0007669"/>
    <property type="project" value="TreeGrafter"/>
</dbReference>
<dbReference type="SMART" id="SM01264">
    <property type="entry name" value="M16C_associated"/>
    <property type="match status" value="1"/>
</dbReference>
<feature type="coiled-coil region" evidence="1">
    <location>
        <begin position="475"/>
        <end position="507"/>
    </location>
</feature>
<protein>
    <submittedName>
        <fullName evidence="3">Peptidase</fullName>
    </submittedName>
</protein>
<dbReference type="GO" id="GO:0016485">
    <property type="term" value="P:protein processing"/>
    <property type="evidence" value="ECO:0007669"/>
    <property type="project" value="TreeGrafter"/>
</dbReference>
<evidence type="ECO:0000313" key="3">
    <source>
        <dbReference type="EMBL" id="GIM27531.1"/>
    </source>
</evidence>
<dbReference type="InterPro" id="IPR011249">
    <property type="entry name" value="Metalloenz_LuxS/M16"/>
</dbReference>
<dbReference type="FunFam" id="3.30.830.10:FF:000034">
    <property type="entry name" value="presequence protease 1, chloroplastic/mitochondrial"/>
    <property type="match status" value="1"/>
</dbReference>
<dbReference type="GO" id="GO:0046872">
    <property type="term" value="F:metal ion binding"/>
    <property type="evidence" value="ECO:0007669"/>
    <property type="project" value="InterPro"/>
</dbReference>
<sequence length="975" mass="111784">MKLDINNIYNGFKLIEERELKEINAKGYVFEHEKNGARLIKILNDDDNKVFSIGFRTPPTDSTGLPHILEHSVLCGSRKFDTKEPFVELLKGSLNTFLNAMTFPDKTIYPVASRNEKDFFNLMDVYLDAVLYPNIYKYPEIFMQEGWYYNLESKNEELTYNGVVYNEMKGAYSSPDSLLYRNVPKTLFPNTAYRESSGGDPEVIPELTYENFIAFHKKYYHPSNSYILLYGNGDLTKELQFINDNYLKDFDRINVDSAIKTEKPFSAIKEHEFVYGISEDDSLENKTYLNLNFVVGEAKDSELYLAFEILTHLLLKTPAAPIKKALLDKGIGKAISGEFNCSIKQPIFTIIAKNCNLEQKEEFKEVVFSTFRDLVEKGINKELIEASINKTEFELREGDFEGYPKGLVYYIRMMDSWLYEGDPFSNLQYNKLFDKIKEALKTNYFEQLIEKYILNNSHSSLVVLKPEKGANEKKAAQLKEKLNSIKASLSEKELEEIIEKGKKLKERQSTPDSPEKLAVIPLLSLSDIDKKAEVLPLEVKEEDRVKILYHQLATNKIGYLNLYFNTKAVPQSLIHYIRLLSDVLGKISTSSYNYGTLSNQINIHTGGINYNPMSYSISGKQGEFNPYFIVNAKALMSNLKKAGELIAEIIKNSNFDDDKRLFQLIKEIKARIEGRLIDNGHRIALRKVLSYSSSKGAYDEELLGLSYYNFLSKLEMEFEEKKEEVISNLKNTVQCIFNKNNIIVSFSCDKEEYMNIKEVLPIILSSLGSDKVSYKQYNFNLGHKNEGLLTQGNVQYVAKGGNYLDDGYKYSGGLNILESILGFDYLWNNVRVKGGAYGVFANFRRDGGAYIVSYRDPNIKETLKVYDGVENYLNQFEADEREMSKYIIGTIRKLDHPLTNSMKGEVSASYYLSNITQDDLQKEREEVLSVEVNTIKAFAPLARDLMKQNYICVLGNEGKLKENTDVFNELKKVIE</sequence>
<dbReference type="PANTHER" id="PTHR43016:SF13">
    <property type="entry name" value="PRESEQUENCE PROTEASE, MITOCHONDRIAL"/>
    <property type="match status" value="1"/>
</dbReference>
<evidence type="ECO:0000256" key="1">
    <source>
        <dbReference type="SAM" id="Coils"/>
    </source>
</evidence>
<dbReference type="AlphaFoldDB" id="A0A919RW76"/>
<dbReference type="Pfam" id="PF22516">
    <property type="entry name" value="PreP_C"/>
    <property type="match status" value="1"/>
</dbReference>
<organism evidence="3 4">
    <name type="scientific">Clostridium polyendosporum</name>
    <dbReference type="NCBI Taxonomy" id="69208"/>
    <lineage>
        <taxon>Bacteria</taxon>
        <taxon>Bacillati</taxon>
        <taxon>Bacillota</taxon>
        <taxon>Clostridia</taxon>
        <taxon>Eubacteriales</taxon>
        <taxon>Clostridiaceae</taxon>
        <taxon>Clostridium</taxon>
    </lineage>
</organism>
<keyword evidence="4" id="KW-1185">Reference proteome</keyword>
<accession>A0A919RW76</accession>
<name>A0A919RW76_9CLOT</name>
<proteinExistence type="predicted"/>
<dbReference type="InterPro" id="IPR055130">
    <property type="entry name" value="PreP_C"/>
</dbReference>
<dbReference type="InterPro" id="IPR007863">
    <property type="entry name" value="Peptidase_M16_C"/>
</dbReference>
<keyword evidence="1" id="KW-0175">Coiled coil</keyword>
<evidence type="ECO:0000259" key="2">
    <source>
        <dbReference type="SMART" id="SM01264"/>
    </source>
</evidence>
<dbReference type="SUPFAM" id="SSF63411">
    <property type="entry name" value="LuxS/MPP-like metallohydrolase"/>
    <property type="match status" value="4"/>
</dbReference>
<dbReference type="Pfam" id="PF08367">
    <property type="entry name" value="M16C_assoc"/>
    <property type="match status" value="1"/>
</dbReference>
<dbReference type="PANTHER" id="PTHR43016">
    <property type="entry name" value="PRESEQUENCE PROTEASE"/>
    <property type="match status" value="1"/>
</dbReference>
<dbReference type="Gene3D" id="3.30.830.10">
    <property type="entry name" value="Metalloenzyme, LuxS/M16 peptidase-like"/>
    <property type="match status" value="4"/>
</dbReference>
<comment type="caution">
    <text evidence="3">The sequence shown here is derived from an EMBL/GenBank/DDBJ whole genome shotgun (WGS) entry which is preliminary data.</text>
</comment>
<dbReference type="Proteomes" id="UP000679179">
    <property type="component" value="Unassembled WGS sequence"/>
</dbReference>
<reference evidence="3" key="1">
    <citation type="submission" date="2021-03" db="EMBL/GenBank/DDBJ databases">
        <title>Taxonomic study of Clostridium polyendosporum from meadow-gley soil under rice.</title>
        <authorList>
            <person name="Kobayashi H."/>
            <person name="Tanizawa Y."/>
            <person name="Yagura M."/>
        </authorList>
    </citation>
    <scope>NUCLEOTIDE SEQUENCE</scope>
    <source>
        <strain evidence="3">JCM 30710</strain>
    </source>
</reference>
<dbReference type="Pfam" id="PF05193">
    <property type="entry name" value="Peptidase_M16_C"/>
    <property type="match status" value="1"/>
</dbReference>